<dbReference type="InterPro" id="IPR050595">
    <property type="entry name" value="Bact_response_regulator"/>
</dbReference>
<evidence type="ECO:0000256" key="1">
    <source>
        <dbReference type="ARBA" id="ARBA00022553"/>
    </source>
</evidence>
<reference evidence="4 5" key="1">
    <citation type="submission" date="2012-06" db="EMBL/GenBank/DDBJ databases">
        <title>The complete chromosome of genome of Turneriella parva DSM 21527.</title>
        <authorList>
            <consortium name="US DOE Joint Genome Institute (JGI-PGF)"/>
            <person name="Lucas S."/>
            <person name="Han J."/>
            <person name="Lapidus A."/>
            <person name="Bruce D."/>
            <person name="Goodwin L."/>
            <person name="Pitluck S."/>
            <person name="Peters L."/>
            <person name="Kyrpides N."/>
            <person name="Mavromatis K."/>
            <person name="Ivanova N."/>
            <person name="Mikhailova N."/>
            <person name="Chertkov O."/>
            <person name="Detter J.C."/>
            <person name="Tapia R."/>
            <person name="Han C."/>
            <person name="Land M."/>
            <person name="Hauser L."/>
            <person name="Markowitz V."/>
            <person name="Cheng J.-F."/>
            <person name="Hugenholtz P."/>
            <person name="Woyke T."/>
            <person name="Wu D."/>
            <person name="Gronow S."/>
            <person name="Wellnitz S."/>
            <person name="Brambilla E."/>
            <person name="Klenk H.-P."/>
            <person name="Eisen J.A."/>
        </authorList>
    </citation>
    <scope>NUCLEOTIDE SEQUENCE [LARGE SCALE GENOMIC DNA]</scope>
    <source>
        <strain evidence="5">ATCC BAA-1111 / DSM 21527 / NCTC 11395 / H</strain>
    </source>
</reference>
<dbReference type="PROSITE" id="PS50110">
    <property type="entry name" value="RESPONSE_REGULATORY"/>
    <property type="match status" value="1"/>
</dbReference>
<evidence type="ECO:0000313" key="5">
    <source>
        <dbReference type="Proteomes" id="UP000006048"/>
    </source>
</evidence>
<dbReference type="SUPFAM" id="SSF52172">
    <property type="entry name" value="CheY-like"/>
    <property type="match status" value="1"/>
</dbReference>
<dbReference type="KEGG" id="tpx:Turpa_3856"/>
<dbReference type="EMBL" id="CP002959">
    <property type="protein sequence ID" value="AFM14490.1"/>
    <property type="molecule type" value="Genomic_DNA"/>
</dbReference>
<dbReference type="Proteomes" id="UP000006048">
    <property type="component" value="Chromosome"/>
</dbReference>
<dbReference type="STRING" id="869212.Turpa_3856"/>
<dbReference type="Pfam" id="PF00072">
    <property type="entry name" value="Response_reg"/>
    <property type="match status" value="1"/>
</dbReference>
<name>I4BB33_TURPD</name>
<evidence type="ECO:0000256" key="2">
    <source>
        <dbReference type="PROSITE-ProRule" id="PRU00169"/>
    </source>
</evidence>
<dbReference type="InterPro" id="IPR001789">
    <property type="entry name" value="Sig_transdc_resp-reg_receiver"/>
</dbReference>
<protein>
    <submittedName>
        <fullName evidence="4">Response regulator receiver protein</fullName>
    </submittedName>
</protein>
<sequence>MPKILTVDDSEPMRKMLALVLKAGGYDVVSAGDGAEALELYQKSPVDLIITDINMPYMDGIEFIRQVRLISPDVPIVALTTESEETMRRRGHDAGANGWVVKPFKPQPLLDYIRQLLR</sequence>
<feature type="domain" description="Response regulatory" evidence="3">
    <location>
        <begin position="3"/>
        <end position="117"/>
    </location>
</feature>
<dbReference type="PANTHER" id="PTHR44591:SF25">
    <property type="entry name" value="CHEMOTAXIS TWO-COMPONENT RESPONSE REGULATOR"/>
    <property type="match status" value="1"/>
</dbReference>
<proteinExistence type="predicted"/>
<dbReference type="OrthoDB" id="9797769at2"/>
<keyword evidence="5" id="KW-1185">Reference proteome</keyword>
<evidence type="ECO:0000259" key="3">
    <source>
        <dbReference type="PROSITE" id="PS50110"/>
    </source>
</evidence>
<evidence type="ECO:0000313" key="4">
    <source>
        <dbReference type="EMBL" id="AFM14490.1"/>
    </source>
</evidence>
<dbReference type="SMART" id="SM00448">
    <property type="entry name" value="REC"/>
    <property type="match status" value="1"/>
</dbReference>
<organism evidence="4 5">
    <name type="scientific">Turneriella parva (strain ATCC BAA-1111 / DSM 21527 / NCTC 11395 / H)</name>
    <name type="common">Leptospira parva</name>
    <dbReference type="NCBI Taxonomy" id="869212"/>
    <lineage>
        <taxon>Bacteria</taxon>
        <taxon>Pseudomonadati</taxon>
        <taxon>Spirochaetota</taxon>
        <taxon>Spirochaetia</taxon>
        <taxon>Leptospirales</taxon>
        <taxon>Leptospiraceae</taxon>
        <taxon>Turneriella</taxon>
    </lineage>
</organism>
<feature type="modified residue" description="4-aspartylphosphate" evidence="2">
    <location>
        <position position="52"/>
    </location>
</feature>
<dbReference type="HOGENOM" id="CLU_000445_69_17_12"/>
<dbReference type="GO" id="GO:0000160">
    <property type="term" value="P:phosphorelay signal transduction system"/>
    <property type="evidence" value="ECO:0007669"/>
    <property type="project" value="InterPro"/>
</dbReference>
<dbReference type="AlphaFoldDB" id="I4BB33"/>
<gene>
    <name evidence="4" type="ordered locus">Turpa_3856</name>
</gene>
<dbReference type="Gene3D" id="3.40.50.2300">
    <property type="match status" value="1"/>
</dbReference>
<keyword evidence="1 2" id="KW-0597">Phosphoprotein</keyword>
<dbReference type="InterPro" id="IPR011006">
    <property type="entry name" value="CheY-like_superfamily"/>
</dbReference>
<dbReference type="PANTHER" id="PTHR44591">
    <property type="entry name" value="STRESS RESPONSE REGULATOR PROTEIN 1"/>
    <property type="match status" value="1"/>
</dbReference>
<dbReference type="RefSeq" id="WP_014804967.1">
    <property type="nucleotide sequence ID" value="NC_018020.1"/>
</dbReference>
<accession>I4BB33</accession>